<name>A0AAW1KQN8_POPJA</name>
<evidence type="ECO:0000256" key="1">
    <source>
        <dbReference type="SAM" id="MobiDB-lite"/>
    </source>
</evidence>
<sequence>MQKLRRTGHFAKVCLSKAAETNRKGKQSHVKENKPRANNTDAVEQNSDEESFSIHMYSVGSTKTPRIEVIIYKTPVNCIIDSGSSVNVVSADTFYNLNDKPRLSKDNTRIYVYNSKQELSLLGFLENKVSYGKTETTAKIFVVKGHSTPLLSYDTVVKLGILHITFSTEMTETKIIKDKFPEVFQGTSKLKGNEVYLFIGPTVVLVAQKHRRLSFSIRDKVEEGLKRLQQNDIIERVTTPTPWLSPIVVVPKPNNANAI</sequence>
<gene>
    <name evidence="2" type="ORF">QE152_g19753</name>
</gene>
<feature type="compositionally biased region" description="Polar residues" evidence="1">
    <location>
        <begin position="36"/>
        <end position="45"/>
    </location>
</feature>
<protein>
    <submittedName>
        <fullName evidence="2">Uncharacterized protein</fullName>
    </submittedName>
</protein>
<dbReference type="EMBL" id="JASPKY010000189">
    <property type="protein sequence ID" value="KAK9722336.1"/>
    <property type="molecule type" value="Genomic_DNA"/>
</dbReference>
<dbReference type="PANTHER" id="PTHR37984:SF11">
    <property type="entry name" value="INTEGRASE CATALYTIC DOMAIN-CONTAINING PROTEIN"/>
    <property type="match status" value="1"/>
</dbReference>
<dbReference type="InterPro" id="IPR021109">
    <property type="entry name" value="Peptidase_aspartic_dom_sf"/>
</dbReference>
<accession>A0AAW1KQN8</accession>
<reference evidence="2 3" key="1">
    <citation type="journal article" date="2024" name="BMC Genomics">
        <title>De novo assembly and annotation of Popillia japonica's genome with initial clues to its potential as an invasive pest.</title>
        <authorList>
            <person name="Cucini C."/>
            <person name="Boschi S."/>
            <person name="Funari R."/>
            <person name="Cardaioli E."/>
            <person name="Iannotti N."/>
            <person name="Marturano G."/>
            <person name="Paoli F."/>
            <person name="Bruttini M."/>
            <person name="Carapelli A."/>
            <person name="Frati F."/>
            <person name="Nardi F."/>
        </authorList>
    </citation>
    <scope>NUCLEOTIDE SEQUENCE [LARGE SCALE GENOMIC DNA]</scope>
    <source>
        <strain evidence="2">DMR45628</strain>
    </source>
</reference>
<organism evidence="2 3">
    <name type="scientific">Popillia japonica</name>
    <name type="common">Japanese beetle</name>
    <dbReference type="NCBI Taxonomy" id="7064"/>
    <lineage>
        <taxon>Eukaryota</taxon>
        <taxon>Metazoa</taxon>
        <taxon>Ecdysozoa</taxon>
        <taxon>Arthropoda</taxon>
        <taxon>Hexapoda</taxon>
        <taxon>Insecta</taxon>
        <taxon>Pterygota</taxon>
        <taxon>Neoptera</taxon>
        <taxon>Endopterygota</taxon>
        <taxon>Coleoptera</taxon>
        <taxon>Polyphaga</taxon>
        <taxon>Scarabaeiformia</taxon>
        <taxon>Scarabaeidae</taxon>
        <taxon>Rutelinae</taxon>
        <taxon>Popillia</taxon>
    </lineage>
</organism>
<dbReference type="Gene3D" id="3.10.10.10">
    <property type="entry name" value="HIV Type 1 Reverse Transcriptase, subunit A, domain 1"/>
    <property type="match status" value="1"/>
</dbReference>
<evidence type="ECO:0000313" key="3">
    <source>
        <dbReference type="Proteomes" id="UP001458880"/>
    </source>
</evidence>
<dbReference type="GO" id="GO:0004190">
    <property type="term" value="F:aspartic-type endopeptidase activity"/>
    <property type="evidence" value="ECO:0007669"/>
    <property type="project" value="InterPro"/>
</dbReference>
<dbReference type="GO" id="GO:0006508">
    <property type="term" value="P:proteolysis"/>
    <property type="evidence" value="ECO:0007669"/>
    <property type="project" value="InterPro"/>
</dbReference>
<keyword evidence="3" id="KW-1185">Reference proteome</keyword>
<dbReference type="PROSITE" id="PS00141">
    <property type="entry name" value="ASP_PROTEASE"/>
    <property type="match status" value="1"/>
</dbReference>
<dbReference type="InterPro" id="IPR001969">
    <property type="entry name" value="Aspartic_peptidase_AS"/>
</dbReference>
<dbReference type="SUPFAM" id="SSF56672">
    <property type="entry name" value="DNA/RNA polymerases"/>
    <property type="match status" value="1"/>
</dbReference>
<feature type="region of interest" description="Disordered" evidence="1">
    <location>
        <begin position="20"/>
        <end position="46"/>
    </location>
</feature>
<dbReference type="Gene3D" id="2.40.70.10">
    <property type="entry name" value="Acid Proteases"/>
    <property type="match status" value="1"/>
</dbReference>
<dbReference type="Proteomes" id="UP001458880">
    <property type="component" value="Unassembled WGS sequence"/>
</dbReference>
<comment type="caution">
    <text evidence="2">The sequence shown here is derived from an EMBL/GenBank/DDBJ whole genome shotgun (WGS) entry which is preliminary data.</text>
</comment>
<dbReference type="AlphaFoldDB" id="A0AAW1KQN8"/>
<dbReference type="InterPro" id="IPR043502">
    <property type="entry name" value="DNA/RNA_pol_sf"/>
</dbReference>
<dbReference type="PANTHER" id="PTHR37984">
    <property type="entry name" value="PROTEIN CBG26694"/>
    <property type="match status" value="1"/>
</dbReference>
<evidence type="ECO:0000313" key="2">
    <source>
        <dbReference type="EMBL" id="KAK9722336.1"/>
    </source>
</evidence>
<dbReference type="GO" id="GO:0071897">
    <property type="term" value="P:DNA biosynthetic process"/>
    <property type="evidence" value="ECO:0007669"/>
    <property type="project" value="UniProtKB-ARBA"/>
</dbReference>
<dbReference type="InterPro" id="IPR050951">
    <property type="entry name" value="Retrovirus_Pol_polyprotein"/>
</dbReference>
<proteinExistence type="predicted"/>